<comment type="caution">
    <text evidence="7">The sequence shown here is derived from an EMBL/GenBank/DDBJ whole genome shotgun (WGS) entry which is preliminary data.</text>
</comment>
<dbReference type="GO" id="GO:0008239">
    <property type="term" value="F:dipeptidyl-peptidase activity"/>
    <property type="evidence" value="ECO:0007669"/>
    <property type="project" value="TreeGrafter"/>
</dbReference>
<dbReference type="InterPro" id="IPR008758">
    <property type="entry name" value="Peptidase_S28"/>
</dbReference>
<keyword evidence="2" id="KW-0645">Protease</keyword>
<evidence type="ECO:0000256" key="1">
    <source>
        <dbReference type="ARBA" id="ARBA00011079"/>
    </source>
</evidence>
<evidence type="ECO:0008006" key="9">
    <source>
        <dbReference type="Google" id="ProtNLM"/>
    </source>
</evidence>
<dbReference type="SUPFAM" id="SSF53474">
    <property type="entry name" value="alpha/beta-Hydrolases"/>
    <property type="match status" value="1"/>
</dbReference>
<reference evidence="7" key="1">
    <citation type="submission" date="2022-03" db="EMBL/GenBank/DDBJ databases">
        <authorList>
            <person name="Martin C."/>
        </authorList>
    </citation>
    <scope>NUCLEOTIDE SEQUENCE</scope>
</reference>
<evidence type="ECO:0000256" key="5">
    <source>
        <dbReference type="ARBA" id="ARBA00023180"/>
    </source>
</evidence>
<keyword evidence="5" id="KW-0325">Glycoprotein</keyword>
<dbReference type="Gene3D" id="3.40.50.1820">
    <property type="entry name" value="alpha/beta hydrolase"/>
    <property type="match status" value="1"/>
</dbReference>
<dbReference type="EMBL" id="CAIIXF020000005">
    <property type="protein sequence ID" value="CAH1785139.1"/>
    <property type="molecule type" value="Genomic_DNA"/>
</dbReference>
<organism evidence="7 8">
    <name type="scientific">Owenia fusiformis</name>
    <name type="common">Polychaete worm</name>
    <dbReference type="NCBI Taxonomy" id="6347"/>
    <lineage>
        <taxon>Eukaryota</taxon>
        <taxon>Metazoa</taxon>
        <taxon>Spiralia</taxon>
        <taxon>Lophotrochozoa</taxon>
        <taxon>Annelida</taxon>
        <taxon>Polychaeta</taxon>
        <taxon>Sedentaria</taxon>
        <taxon>Canalipalpata</taxon>
        <taxon>Sabellida</taxon>
        <taxon>Oweniida</taxon>
        <taxon>Oweniidae</taxon>
        <taxon>Owenia</taxon>
    </lineage>
</organism>
<proteinExistence type="inferred from homology"/>
<keyword evidence="4" id="KW-0378">Hydrolase</keyword>
<dbReference type="InterPro" id="IPR042269">
    <property type="entry name" value="Ser_carbopepase_S28_SKS"/>
</dbReference>
<dbReference type="GO" id="GO:0006508">
    <property type="term" value="P:proteolysis"/>
    <property type="evidence" value="ECO:0007669"/>
    <property type="project" value="UniProtKB-KW"/>
</dbReference>
<dbReference type="AlphaFoldDB" id="A0A8S4NZ10"/>
<dbReference type="InterPro" id="IPR029058">
    <property type="entry name" value="AB_hydrolase_fold"/>
</dbReference>
<dbReference type="PANTHER" id="PTHR11010">
    <property type="entry name" value="PROTEASE S28 PRO-X CARBOXYPEPTIDASE-RELATED"/>
    <property type="match status" value="1"/>
</dbReference>
<evidence type="ECO:0000256" key="4">
    <source>
        <dbReference type="ARBA" id="ARBA00022801"/>
    </source>
</evidence>
<accession>A0A8S4NZ10</accession>
<dbReference type="Gene3D" id="1.20.120.980">
    <property type="entry name" value="Serine carboxypeptidase S28, SKS domain"/>
    <property type="match status" value="1"/>
</dbReference>
<evidence type="ECO:0000313" key="8">
    <source>
        <dbReference type="Proteomes" id="UP000749559"/>
    </source>
</evidence>
<comment type="similarity">
    <text evidence="1">Belongs to the peptidase S28 family.</text>
</comment>
<keyword evidence="3 6" id="KW-0732">Signal</keyword>
<evidence type="ECO:0000256" key="3">
    <source>
        <dbReference type="ARBA" id="ARBA00022729"/>
    </source>
</evidence>
<name>A0A8S4NZ10_OWEFU</name>
<feature type="signal peptide" evidence="6">
    <location>
        <begin position="1"/>
        <end position="19"/>
    </location>
</feature>
<feature type="chain" id="PRO_5035739415" description="Dipeptidyl peptidase 2" evidence="6">
    <location>
        <begin position="20"/>
        <end position="485"/>
    </location>
</feature>
<evidence type="ECO:0000313" key="7">
    <source>
        <dbReference type="EMBL" id="CAH1785139.1"/>
    </source>
</evidence>
<protein>
    <recommendedName>
        <fullName evidence="9">Dipeptidyl peptidase 2</fullName>
    </recommendedName>
</protein>
<dbReference type="Pfam" id="PF05577">
    <property type="entry name" value="Peptidase_S28"/>
    <property type="match status" value="1"/>
</dbReference>
<sequence length="485" mass="54389">MAALFKIIFLLHLFSQIQCEKVPFEERYVDQYLDHFNFDSAKAFGEVTGFTERYLIQDKWWKAGEGPIFFYTGNEGNIEEFWANSGFIMEIAPKFNALVVFAEHRFYGGSAPFSEWGPEWSFKHPYIGLLTIEQAMADYAHLISNIKETMNATKCPVITFGGSYGGMLSAYMRFKYPNLVDGAIAASAPIYLVAGKTDPYAFFKTVTDDIYAANQESVTSARKAFTDMAKLAESGKKGLAAITKIFQLCSPLQPGDLNHLSLYVRNAFTSLAMMDYPYPTDFLAPLPAYPIKAAAEMLVNGSTPLDGLAAATALFYQYSDKEKKCYNISELFIECADPTGCDLGLNSLAWDFQACTEVQIVQSTNFKTDMFPPLNYTYKSRADYCYDKWTVRPRDDWLALNLWGRNINHTSNIVFSNGDLDPWHLGGVLESISDSVVAVVIEGGAHHLDLRASNPQDPPSVIKARQIEVANIEKWITQARRNNSK</sequence>
<evidence type="ECO:0000256" key="2">
    <source>
        <dbReference type="ARBA" id="ARBA00022670"/>
    </source>
</evidence>
<gene>
    <name evidence="7" type="ORF">OFUS_LOCUS11242</name>
</gene>
<dbReference type="Proteomes" id="UP000749559">
    <property type="component" value="Unassembled WGS sequence"/>
</dbReference>
<evidence type="ECO:0000256" key="6">
    <source>
        <dbReference type="SAM" id="SignalP"/>
    </source>
</evidence>
<keyword evidence="8" id="KW-1185">Reference proteome</keyword>
<dbReference type="PANTHER" id="PTHR11010:SF107">
    <property type="entry name" value="DIPEPTIDYL PEPTIDASE 2"/>
    <property type="match status" value="1"/>
</dbReference>
<dbReference type="GO" id="GO:0031982">
    <property type="term" value="C:vesicle"/>
    <property type="evidence" value="ECO:0007669"/>
    <property type="project" value="TreeGrafter"/>
</dbReference>
<dbReference type="GO" id="GO:0070008">
    <property type="term" value="F:serine-type exopeptidase activity"/>
    <property type="evidence" value="ECO:0007669"/>
    <property type="project" value="InterPro"/>
</dbReference>
<dbReference type="OrthoDB" id="2130629at2759"/>